<evidence type="ECO:0000256" key="5">
    <source>
        <dbReference type="SAM" id="MobiDB-lite"/>
    </source>
</evidence>
<dbReference type="InterPro" id="IPR003593">
    <property type="entry name" value="AAA+_ATPase"/>
</dbReference>
<feature type="compositionally biased region" description="Basic and acidic residues" evidence="5">
    <location>
        <begin position="358"/>
        <end position="384"/>
    </location>
</feature>
<dbReference type="Gene3D" id="3.40.50.300">
    <property type="entry name" value="P-loop containing nucleotide triphosphate hydrolases"/>
    <property type="match status" value="1"/>
</dbReference>
<dbReference type="KEGG" id="tgo:TGME49_251670"/>
<dbReference type="GO" id="GO:0003887">
    <property type="term" value="F:DNA-directed DNA polymerase activity"/>
    <property type="evidence" value="ECO:0007669"/>
    <property type="project" value="UniProtKB-EC"/>
</dbReference>
<name>A0A125YS30_TOXGM</name>
<feature type="domain" description="AAA+ ATPase" evidence="6">
    <location>
        <begin position="639"/>
        <end position="770"/>
    </location>
</feature>
<dbReference type="GO" id="GO:0006261">
    <property type="term" value="P:DNA-templated DNA replication"/>
    <property type="evidence" value="ECO:0007669"/>
    <property type="project" value="TreeGrafter"/>
</dbReference>
<evidence type="ECO:0000256" key="3">
    <source>
        <dbReference type="ARBA" id="ARBA00022741"/>
    </source>
</evidence>
<dbReference type="Gene3D" id="1.10.8.60">
    <property type="match status" value="1"/>
</dbReference>
<feature type="compositionally biased region" description="Basic and acidic residues" evidence="5">
    <location>
        <begin position="61"/>
        <end position="74"/>
    </location>
</feature>
<dbReference type="CDD" id="cd18139">
    <property type="entry name" value="HLD_clamp_RarA"/>
    <property type="match status" value="1"/>
</dbReference>
<dbReference type="InterPro" id="IPR003959">
    <property type="entry name" value="ATPase_AAA_core"/>
</dbReference>
<keyword evidence="7" id="KW-0378">Hydrolase</keyword>
<sequence length="1101" mass="118126">MEETSSEEQRTRETIVIDSDDEEPADHGALLGEGEASVPGDRRMQRRCSGETQRPVCVDPSRPERQDDAEHESADEVEEDELLLPLDQQIEWIAEEDACTMPRLLFVWNAREQSFEPVSHPTEEHRKLATYEVRLSQHPPWLLSPAKIPLSSSSSLSSSVSSSLSSSLSSSDSSSVSSSLSSSLSSSDSSSVSSSLSSSLSSSVCSRASSFSQSPPVCSSSLVLEVPSSGVRIRGMPSWFSVSPERRSRETVNALWRQVVRHAQVYRSLESANSSFGRLSSSSATALGGVSPSVSSAPPASPVSEAVPASPGACSDEMRFLYPPWLYLSPGVLPSPAHARSVWAQVLRDVAAFLEKKRGEKKDQHAHSQGEDATHAEATGERQSLDASSPLRGERNSKVLGGKKETASRDTRTEVKPDCPRGGEARLKSEQSPFPEVSVKRETGRQASFVTTLLQNANRTKAMKSRPLASLSHSPSSSAAALSFAANALAKKARPRDGDSREEGDGRPFFLPKKKMFLANADGRHRASTGAASAAPRGPAAAQLMPFASLESQAVAAAQKQRDGEHPLLAVQSDIRRFDKNARDSSLPADRRGDPGRRDAVSVPLAERLRPASLEEYVGQRGCIQGGRGSIRELLEAGHLPSLILWGPPGCGKTTIALLAGRSVGKKNSALSLPPPVFKKMSAVTCGVNDVRKVVQEALTLRATTKQKTVLFLDEIHRFNKAQQDALLPHVETGTITLIGATTENPSFEVNRALLSRCRVCKLEPLTEEDLTTILQRAAKEENVTITEAAVRVICRLADGDARRALNMLENAIHHERTANENKATNDAESSTSLADPLVTSSFSPSSSSSPCSSSPSCPSASSTSASSTSSMASSSSSMACSGKDGVSAGSEGLVVDVASLESTATKSHLLYDKNRDSYYDLISALHKSVRGSDEHAAVYYLTRMLEAGEDPLKIARRIVRMASEDIGLADPAALSLCVAAYQASHFTGMPECSTALTMAVIYLCKCPKSNAVDLAYSKAKSLVLEYPDAPVPLHIRNAPTKLMSQLGYGRGYVHTNQPEATLPQFQSRAFRAQTYLPEVLLGTQIVPNISRPSARGGWTP</sequence>
<dbReference type="RefSeq" id="XP_002367408.1">
    <property type="nucleotide sequence ID" value="XM_002367367.2"/>
</dbReference>
<feature type="compositionally biased region" description="Basic and acidic residues" evidence="5">
    <location>
        <begin position="392"/>
        <end position="429"/>
    </location>
</feature>
<dbReference type="InterPro" id="IPR027417">
    <property type="entry name" value="P-loop_NTPase"/>
</dbReference>
<keyword evidence="4" id="KW-0067">ATP-binding</keyword>
<dbReference type="GO" id="GO:0008047">
    <property type="term" value="F:enzyme activator activity"/>
    <property type="evidence" value="ECO:0007669"/>
    <property type="project" value="TreeGrafter"/>
</dbReference>
<dbReference type="CDD" id="cd00009">
    <property type="entry name" value="AAA"/>
    <property type="match status" value="1"/>
</dbReference>
<dbReference type="EC" id="2.7.7.7" evidence="7"/>
<evidence type="ECO:0000313" key="8">
    <source>
        <dbReference type="Proteomes" id="UP000001529"/>
    </source>
</evidence>
<keyword evidence="7" id="KW-0808">Transferase</keyword>
<proteinExistence type="inferred from homology"/>
<dbReference type="SUPFAM" id="SSF48019">
    <property type="entry name" value="post-AAA+ oligomerization domain-like"/>
    <property type="match status" value="1"/>
</dbReference>
<dbReference type="PANTHER" id="PTHR13779">
    <property type="entry name" value="WERNER HELICASE-INTERACTING PROTEIN 1 FAMILY MEMBER"/>
    <property type="match status" value="1"/>
</dbReference>
<dbReference type="PANTHER" id="PTHR13779:SF7">
    <property type="entry name" value="ATPASE WRNIP1"/>
    <property type="match status" value="1"/>
</dbReference>
<dbReference type="Proteomes" id="UP000001529">
    <property type="component" value="Chromosome XII"/>
</dbReference>
<dbReference type="GO" id="GO:0016887">
    <property type="term" value="F:ATP hydrolysis activity"/>
    <property type="evidence" value="ECO:0007669"/>
    <property type="project" value="InterPro"/>
</dbReference>
<feature type="compositionally biased region" description="Basic and acidic residues" evidence="5">
    <location>
        <begin position="817"/>
        <end position="826"/>
    </location>
</feature>
<evidence type="ECO:0000259" key="6">
    <source>
        <dbReference type="SMART" id="SM00382"/>
    </source>
</evidence>
<evidence type="ECO:0000256" key="2">
    <source>
        <dbReference type="ARBA" id="ARBA00022705"/>
    </source>
</evidence>
<dbReference type="Gene3D" id="1.20.272.10">
    <property type="match status" value="1"/>
</dbReference>
<dbReference type="OrthoDB" id="332207at2759"/>
<dbReference type="InterPro" id="IPR032423">
    <property type="entry name" value="AAA_assoc_2"/>
</dbReference>
<dbReference type="GO" id="GO:0005634">
    <property type="term" value="C:nucleus"/>
    <property type="evidence" value="ECO:0007669"/>
    <property type="project" value="TreeGrafter"/>
</dbReference>
<feature type="region of interest" description="Disordered" evidence="5">
    <location>
        <begin position="1"/>
        <end position="81"/>
    </location>
</feature>
<dbReference type="SMART" id="SM00382">
    <property type="entry name" value="AAA"/>
    <property type="match status" value="1"/>
</dbReference>
<protein>
    <submittedName>
        <fullName evidence="7">Werner helicase interacting protein 1, putative</fullName>
        <ecNumber evidence="7">2.7.7.7</ecNumber>
    </submittedName>
</protein>
<reference evidence="7" key="1">
    <citation type="submission" date="2013-04" db="EMBL/GenBank/DDBJ databases">
        <authorList>
            <person name="Sibley D."/>
            <person name="Venepally P."/>
            <person name="Karamycheva S."/>
            <person name="Hadjithomas M."/>
            <person name="Khan A."/>
            <person name="Brunk B."/>
            <person name="Roos D."/>
            <person name="Caler E."/>
            <person name="Lorenzi H."/>
        </authorList>
    </citation>
    <scope>NUCLEOTIDE SEQUENCE [LARGE SCALE GENOMIC DNA]</scope>
    <source>
        <strain evidence="7">ME49</strain>
    </source>
</reference>
<organism evidence="7 8">
    <name type="scientific">Toxoplasma gondii (strain ATCC 50611 / Me49)</name>
    <dbReference type="NCBI Taxonomy" id="508771"/>
    <lineage>
        <taxon>Eukaryota</taxon>
        <taxon>Sar</taxon>
        <taxon>Alveolata</taxon>
        <taxon>Apicomplexa</taxon>
        <taxon>Conoidasida</taxon>
        <taxon>Coccidia</taxon>
        <taxon>Eucoccidiorida</taxon>
        <taxon>Eimeriorina</taxon>
        <taxon>Sarcocystidae</taxon>
        <taxon>Toxoplasma</taxon>
    </lineage>
</organism>
<dbReference type="SUPFAM" id="SSF52540">
    <property type="entry name" value="P-loop containing nucleoside triphosphate hydrolases"/>
    <property type="match status" value="1"/>
</dbReference>
<dbReference type="EMBL" id="KE138840">
    <property type="protein sequence ID" value="EPT25233.1"/>
    <property type="molecule type" value="Genomic_DNA"/>
</dbReference>
<dbReference type="EMBL" id="CM002047">
    <property type="protein sequence ID" value="EPT25233.1"/>
    <property type="molecule type" value="Genomic_DNA"/>
</dbReference>
<keyword evidence="7" id="KW-0347">Helicase</keyword>
<keyword evidence="8" id="KW-1185">Reference proteome</keyword>
<feature type="region of interest" description="Disordered" evidence="5">
    <location>
        <begin position="817"/>
        <end position="877"/>
    </location>
</feature>
<dbReference type="AlphaFoldDB" id="A0A125YS30"/>
<dbReference type="InterPro" id="IPR008921">
    <property type="entry name" value="DNA_pol3_clamp-load_cplx_C"/>
</dbReference>
<dbReference type="InterPro" id="IPR051314">
    <property type="entry name" value="AAA_ATPase_RarA/MGS1/WRNIP1"/>
</dbReference>
<evidence type="ECO:0000256" key="4">
    <source>
        <dbReference type="ARBA" id="ARBA00022840"/>
    </source>
</evidence>
<keyword evidence="3" id="KW-0547">Nucleotide-binding</keyword>
<gene>
    <name evidence="7" type="ORF">TGME49_251670</name>
</gene>
<dbReference type="GO" id="GO:0003677">
    <property type="term" value="F:DNA binding"/>
    <property type="evidence" value="ECO:0007669"/>
    <property type="project" value="InterPro"/>
</dbReference>
<dbReference type="GO" id="GO:0000731">
    <property type="term" value="P:DNA synthesis involved in DNA repair"/>
    <property type="evidence" value="ECO:0007669"/>
    <property type="project" value="TreeGrafter"/>
</dbReference>
<dbReference type="FunFam" id="1.20.272.10:FF:000001">
    <property type="entry name" value="Putative AAA family ATPase"/>
    <property type="match status" value="1"/>
</dbReference>
<dbReference type="GO" id="GO:0005524">
    <property type="term" value="F:ATP binding"/>
    <property type="evidence" value="ECO:0007669"/>
    <property type="project" value="UniProtKB-KW"/>
</dbReference>
<evidence type="ECO:0000313" key="7">
    <source>
        <dbReference type="EMBL" id="EPT25233.1"/>
    </source>
</evidence>
<dbReference type="GeneID" id="7901383"/>
<comment type="similarity">
    <text evidence="1">Belongs to the AAA ATPase family. RarA/MGS1/WRNIP1 subfamily.</text>
</comment>
<dbReference type="Pfam" id="PF12002">
    <property type="entry name" value="MgsA_C"/>
    <property type="match status" value="1"/>
</dbReference>
<dbReference type="VEuPathDB" id="ToxoDB:TGME49_251670"/>
<dbReference type="InterPro" id="IPR021886">
    <property type="entry name" value="MgsA_C"/>
</dbReference>
<accession>A0A125YS30</accession>
<dbReference type="Gene3D" id="1.10.3710.10">
    <property type="entry name" value="DNA polymerase III clamp loader subunits, C-terminal domain"/>
    <property type="match status" value="1"/>
</dbReference>
<dbReference type="Pfam" id="PF00004">
    <property type="entry name" value="AAA"/>
    <property type="match status" value="1"/>
</dbReference>
<feature type="region of interest" description="Disordered" evidence="5">
    <location>
        <begin position="556"/>
        <end position="601"/>
    </location>
</feature>
<feature type="region of interest" description="Disordered" evidence="5">
    <location>
        <begin position="358"/>
        <end position="442"/>
    </location>
</feature>
<evidence type="ECO:0000256" key="1">
    <source>
        <dbReference type="ARBA" id="ARBA00008959"/>
    </source>
</evidence>
<keyword evidence="7" id="KW-0548">Nucleotidyltransferase</keyword>
<dbReference type="FunFam" id="3.40.50.300:FF:000137">
    <property type="entry name" value="Replication-associated recombination protein A"/>
    <property type="match status" value="1"/>
</dbReference>
<keyword evidence="2" id="KW-0235">DNA replication</keyword>
<dbReference type="GO" id="GO:0017116">
    <property type="term" value="F:single-stranded DNA helicase activity"/>
    <property type="evidence" value="ECO:0007669"/>
    <property type="project" value="TreeGrafter"/>
</dbReference>
<dbReference type="Pfam" id="PF16193">
    <property type="entry name" value="AAA_assoc_2"/>
    <property type="match status" value="1"/>
</dbReference>
<feature type="compositionally biased region" description="Low complexity" evidence="5">
    <location>
        <begin position="840"/>
        <end position="877"/>
    </location>
</feature>
<feature type="compositionally biased region" description="Basic and acidic residues" evidence="5">
    <location>
        <begin position="574"/>
        <end position="600"/>
    </location>
</feature>